<dbReference type="KEGG" id="mok:Metok_0069"/>
<sequence length="189" mass="20503">MTSVSNVSGNVSTSAFIKFAIAFVLACCGYYISILMGGEASLSSWIHAPFLGPAIFGGIQWIFWVVLGKELCGKYYGIVIALLMAGFYLMVQPWFNIVSPTWYSIVGVISAIVLGYLTEKYNGAVGLASFVIINWACFAGLAQYPTWSSAYTYSGLGIAFVLSIVSGYVGDIVAKYIAKYLKPHLESYL</sequence>
<keyword evidence="1" id="KW-0472">Membrane</keyword>
<dbReference type="Proteomes" id="UP000009296">
    <property type="component" value="Chromosome"/>
</dbReference>
<feature type="transmembrane region" description="Helical" evidence="1">
    <location>
        <begin position="101"/>
        <end position="117"/>
    </location>
</feature>
<feature type="transmembrane region" description="Helical" evidence="1">
    <location>
        <begin position="124"/>
        <end position="144"/>
    </location>
</feature>
<dbReference type="GeneID" id="10772185"/>
<organism evidence="2 3">
    <name type="scientific">Methanothermococcus okinawensis (strain DSM 14208 / JCM 11175 / IH1)</name>
    <dbReference type="NCBI Taxonomy" id="647113"/>
    <lineage>
        <taxon>Archaea</taxon>
        <taxon>Methanobacteriati</taxon>
        <taxon>Methanobacteriota</taxon>
        <taxon>Methanomada group</taxon>
        <taxon>Methanococci</taxon>
        <taxon>Methanococcales</taxon>
        <taxon>Methanococcaceae</taxon>
        <taxon>Methanothermococcus</taxon>
    </lineage>
</organism>
<keyword evidence="1" id="KW-1133">Transmembrane helix</keyword>
<dbReference type="AlphaFoldDB" id="F8AMM6"/>
<dbReference type="OrthoDB" id="64822at2157"/>
<feature type="transmembrane region" description="Helical" evidence="1">
    <location>
        <begin position="150"/>
        <end position="174"/>
    </location>
</feature>
<keyword evidence="1" id="KW-0812">Transmembrane</keyword>
<dbReference type="STRING" id="647113.Metok_0069"/>
<dbReference type="EMBL" id="CP002792">
    <property type="protein sequence ID" value="AEH06067.1"/>
    <property type="molecule type" value="Genomic_DNA"/>
</dbReference>
<name>F8AMM6_METOI</name>
<evidence type="ECO:0000313" key="3">
    <source>
        <dbReference type="Proteomes" id="UP000009296"/>
    </source>
</evidence>
<evidence type="ECO:0000313" key="2">
    <source>
        <dbReference type="EMBL" id="AEH06067.1"/>
    </source>
</evidence>
<dbReference type="eggNOG" id="arCOG10681">
    <property type="taxonomic scope" value="Archaea"/>
</dbReference>
<gene>
    <name evidence="2" type="ordered locus">Metok_0069</name>
</gene>
<dbReference type="RefSeq" id="WP_013866253.1">
    <property type="nucleotide sequence ID" value="NC_015636.1"/>
</dbReference>
<accession>F8AMM6</accession>
<feature type="transmembrane region" description="Helical" evidence="1">
    <location>
        <begin position="75"/>
        <end position="95"/>
    </location>
</feature>
<keyword evidence="3" id="KW-1185">Reference proteome</keyword>
<dbReference type="HOGENOM" id="CLU_1431667_0_0_2"/>
<feature type="transmembrane region" description="Helical" evidence="1">
    <location>
        <begin position="15"/>
        <end position="34"/>
    </location>
</feature>
<proteinExistence type="predicted"/>
<feature type="transmembrane region" description="Helical" evidence="1">
    <location>
        <begin position="46"/>
        <end position="68"/>
    </location>
</feature>
<reference evidence="2" key="1">
    <citation type="submission" date="2011-05" db="EMBL/GenBank/DDBJ databases">
        <title>Complete sequence of chromosome of Methanothermococcus okinawensis IH1.</title>
        <authorList>
            <consortium name="US DOE Joint Genome Institute"/>
            <person name="Lucas S."/>
            <person name="Han J."/>
            <person name="Lapidus A."/>
            <person name="Cheng J.-F."/>
            <person name="Goodwin L."/>
            <person name="Pitluck S."/>
            <person name="Peters L."/>
            <person name="Mikhailova N."/>
            <person name="Held B."/>
            <person name="Han C."/>
            <person name="Tapia R."/>
            <person name="Land M."/>
            <person name="Hauser L."/>
            <person name="Kyrpides N."/>
            <person name="Ivanova N."/>
            <person name="Pagani I."/>
            <person name="Sieprawska-Lupa M."/>
            <person name="Takai K."/>
            <person name="Miyazaki J."/>
            <person name="Whitman W."/>
            <person name="Woyke T."/>
        </authorList>
    </citation>
    <scope>NUCLEOTIDE SEQUENCE</scope>
    <source>
        <strain evidence="2">IH1</strain>
    </source>
</reference>
<evidence type="ECO:0000256" key="1">
    <source>
        <dbReference type="SAM" id="Phobius"/>
    </source>
</evidence>
<protein>
    <submittedName>
        <fullName evidence="2">Uncharacterized protein</fullName>
    </submittedName>
</protein>